<dbReference type="PANTHER" id="PTHR21329">
    <property type="entry name" value="PHOSPHATIDYLINOSITOL N-ACETYLGLUCOSAMINYLTRANSFERASE SUBUNIT Q-RELATED"/>
    <property type="match status" value="1"/>
</dbReference>
<dbReference type="Pfam" id="PF05024">
    <property type="entry name" value="Gpi1"/>
    <property type="match status" value="1"/>
</dbReference>
<organism evidence="2">
    <name type="scientific">Eubosmina coregoni</name>
    <dbReference type="NCBI Taxonomy" id="186181"/>
    <lineage>
        <taxon>Eukaryota</taxon>
        <taxon>Metazoa</taxon>
        <taxon>Ecdysozoa</taxon>
        <taxon>Arthropoda</taxon>
        <taxon>Crustacea</taxon>
        <taxon>Branchiopoda</taxon>
        <taxon>Diplostraca</taxon>
        <taxon>Cladocera</taxon>
        <taxon>Anomopoda</taxon>
        <taxon>Bosminidae</taxon>
        <taxon>Eubosmina</taxon>
    </lineage>
</organism>
<feature type="transmembrane region" description="Helical" evidence="1">
    <location>
        <begin position="199"/>
        <end position="221"/>
    </location>
</feature>
<dbReference type="GO" id="GO:0016020">
    <property type="term" value="C:membrane"/>
    <property type="evidence" value="ECO:0007669"/>
    <property type="project" value="InterPro"/>
</dbReference>
<dbReference type="AlphaFoldDB" id="A0A4Y7LM15"/>
<protein>
    <submittedName>
        <fullName evidence="2">EOG090X0BA1</fullName>
    </submittedName>
</protein>
<sequence length="406" mass="45992">MSKNAVVYFPLSADFLNQKCHFLYGQMKLNVQDESCVYLYVVEVCSKRETSDNRLQLLGTISSDDALQNRKSKSSQVWIQLIKSGQQNASLIDLRQRSAQCKVWWTSSSQLVRFNLFLMMVIDLLLGFCFVAMFHSFGGTNKVLEIFLTSVKVIADELHELIEWLMGVPVGLKLNRPFSTVLGKFFLYHLYLWRTYIDVISPVVSTIISVCSTVGLIGLSFQLSLLSDLLTLASLHCHCFYVYAARLYGVALYGLTSTFRMLGGRKWNPLRSRFSLFSWDQLCVGMFIFCSLLLLLPTILVYYIVFLVLRLAVLAAHGSLKRLVWLINIFPSYSLLLWLCNSPSLAGDVQFEVVPLATSPTLRLVWVKLPLLSSLERSLNPCDIFPPLKWSALLSSALSGQLIYPL</sequence>
<reference evidence="2" key="1">
    <citation type="submission" date="2018-08" db="EMBL/GenBank/DDBJ databases">
        <authorList>
            <person name="Cornetti L."/>
        </authorList>
    </citation>
    <scope>NUCLEOTIDE SEQUENCE</scope>
    <source>
        <strain evidence="2">FI-BAL1-1</strain>
    </source>
</reference>
<keyword evidence="1" id="KW-0812">Transmembrane</keyword>
<name>A0A4Y7LM15_9CRUS</name>
<dbReference type="GO" id="GO:0006506">
    <property type="term" value="P:GPI anchor biosynthetic process"/>
    <property type="evidence" value="ECO:0007669"/>
    <property type="project" value="InterPro"/>
</dbReference>
<keyword evidence="1" id="KW-0472">Membrane</keyword>
<accession>A0A4Y7LM15</accession>
<keyword evidence="1" id="KW-1133">Transmembrane helix</keyword>
<dbReference type="EMBL" id="LR000371">
    <property type="protein sequence ID" value="SVE69990.1"/>
    <property type="molecule type" value="mRNA"/>
</dbReference>
<proteinExistence type="evidence at transcript level"/>
<feature type="transmembrane region" description="Helical" evidence="1">
    <location>
        <begin position="116"/>
        <end position="137"/>
    </location>
</feature>
<dbReference type="GO" id="GO:0005783">
    <property type="term" value="C:endoplasmic reticulum"/>
    <property type="evidence" value="ECO:0007669"/>
    <property type="project" value="TreeGrafter"/>
</dbReference>
<feature type="transmembrane region" description="Helical" evidence="1">
    <location>
        <begin position="241"/>
        <end position="262"/>
    </location>
</feature>
<evidence type="ECO:0000256" key="1">
    <source>
        <dbReference type="SAM" id="Phobius"/>
    </source>
</evidence>
<dbReference type="PANTHER" id="PTHR21329:SF3">
    <property type="entry name" value="PHOSPHATIDYLINOSITOL N-ACETYLGLUCOSAMINYLTRANSFERASE SUBUNIT Q"/>
    <property type="match status" value="1"/>
</dbReference>
<dbReference type="InterPro" id="IPR007720">
    <property type="entry name" value="PigQ/GPI1"/>
</dbReference>
<evidence type="ECO:0000313" key="2">
    <source>
        <dbReference type="EMBL" id="SVE69990.1"/>
    </source>
</evidence>
<gene>
    <name evidence="2" type="primary">EOG090X0BA1</name>
</gene>